<proteinExistence type="predicted"/>
<evidence type="ECO:0000313" key="1">
    <source>
        <dbReference type="EMBL" id="AGA91386.1"/>
    </source>
</evidence>
<accession>L0GZJ3</accession>
<keyword evidence="2" id="KW-1185">Reference proteome</keyword>
<reference evidence="1 2" key="1">
    <citation type="submission" date="2011-09" db="EMBL/GenBank/DDBJ databases">
        <title>Complete sequence of chromosome of Thioflavicoccus mobilis 8321.</title>
        <authorList>
            <consortium name="US DOE Joint Genome Institute"/>
            <person name="Lucas S."/>
            <person name="Han J."/>
            <person name="Lapidus A."/>
            <person name="Cheng J.-F."/>
            <person name="Goodwin L."/>
            <person name="Pitluck S."/>
            <person name="Peters L."/>
            <person name="Ovchinnikova G."/>
            <person name="Lu M."/>
            <person name="Detter J.C."/>
            <person name="Han C."/>
            <person name="Tapia R."/>
            <person name="Land M."/>
            <person name="Hauser L."/>
            <person name="Kyrpides N."/>
            <person name="Ivanova N."/>
            <person name="Pagani I."/>
            <person name="Vogl K."/>
            <person name="Liu Z."/>
            <person name="Imhoff J."/>
            <person name="Thiel V."/>
            <person name="Frigaard N.-U."/>
            <person name="Bryant D."/>
            <person name="Woyke T."/>
        </authorList>
    </citation>
    <scope>NUCLEOTIDE SEQUENCE [LARGE SCALE GENOMIC DNA]</scope>
    <source>
        <strain evidence="1 2">8321</strain>
    </source>
</reference>
<evidence type="ECO:0000313" key="2">
    <source>
        <dbReference type="Proteomes" id="UP000010816"/>
    </source>
</evidence>
<dbReference type="KEGG" id="tmb:Thimo_2668"/>
<dbReference type="STRING" id="765912.Thimo_2668"/>
<gene>
    <name evidence="1" type="ORF">Thimo_2668</name>
</gene>
<dbReference type="Proteomes" id="UP000010816">
    <property type="component" value="Chromosome"/>
</dbReference>
<dbReference type="AlphaFoldDB" id="L0GZJ3"/>
<dbReference type="EMBL" id="CP003051">
    <property type="protein sequence ID" value="AGA91386.1"/>
    <property type="molecule type" value="Genomic_DNA"/>
</dbReference>
<dbReference type="HOGENOM" id="CLU_1712435_0_0_6"/>
<protein>
    <submittedName>
        <fullName evidence="1">Uncharacterized protein</fullName>
    </submittedName>
</protein>
<name>L0GZJ3_9GAMM</name>
<sequence length="153" mass="16595">MLPLCQLALGQAVRIGRLGELAHVFCGVKEVDELVIRVQLVETPIACCPAGDSEVECVHKALLGAPDLVLQALEKRLLAVPGGDSEAETVLAFTVMIVKRQGTHHGFAIARTVGHRDHGSVEAAHPVGDVLNVRRWRLYNHVSLRGRLVPHAR</sequence>
<organism evidence="1 2">
    <name type="scientific">Thioflavicoccus mobilis 8321</name>
    <dbReference type="NCBI Taxonomy" id="765912"/>
    <lineage>
        <taxon>Bacteria</taxon>
        <taxon>Pseudomonadati</taxon>
        <taxon>Pseudomonadota</taxon>
        <taxon>Gammaproteobacteria</taxon>
        <taxon>Chromatiales</taxon>
        <taxon>Chromatiaceae</taxon>
        <taxon>Thioflavicoccus</taxon>
    </lineage>
</organism>